<evidence type="ECO:0000313" key="2">
    <source>
        <dbReference type="Proteomes" id="UP000700334"/>
    </source>
</evidence>
<keyword evidence="1" id="KW-0687">Ribonucleoprotein</keyword>
<sequence length="194" mass="21880">VQGLKNPLGSHGLWSQEASAASPSSKALGAGPNDRVFALSLVPMKWENVSLLRRLKISRTGHEVKIWMANLHGTKEHFCLICGPRVALLFITLHLRRPHAGCMTDFIKFDSGNRCVVTGGADLARRGVITSRERHPGETRPWRQLCHLPHQHVCYWQKLQNTDFSSLRKKSLLTNAEERDKRLATKQRSGRNAF</sequence>
<name>A0A8J6DUF9_GALPY</name>
<evidence type="ECO:0000313" key="1">
    <source>
        <dbReference type="EMBL" id="KAG8521049.1"/>
    </source>
</evidence>
<gene>
    <name evidence="1" type="ORF">J0S82_014169</name>
</gene>
<keyword evidence="1" id="KW-0689">Ribosomal protein</keyword>
<dbReference type="InterPro" id="IPR014722">
    <property type="entry name" value="Rib_uL2_dom2"/>
</dbReference>
<keyword evidence="2" id="KW-1185">Reference proteome</keyword>
<feature type="non-terminal residue" evidence="1">
    <location>
        <position position="1"/>
    </location>
</feature>
<organism evidence="1 2">
    <name type="scientific">Galemys pyrenaicus</name>
    <name type="common">Iberian desman</name>
    <name type="synonym">Pyrenean desman</name>
    <dbReference type="NCBI Taxonomy" id="202257"/>
    <lineage>
        <taxon>Eukaryota</taxon>
        <taxon>Metazoa</taxon>
        <taxon>Chordata</taxon>
        <taxon>Craniata</taxon>
        <taxon>Vertebrata</taxon>
        <taxon>Euteleostomi</taxon>
        <taxon>Mammalia</taxon>
        <taxon>Eutheria</taxon>
        <taxon>Laurasiatheria</taxon>
        <taxon>Eulipotyphla</taxon>
        <taxon>Talpidae</taxon>
        <taxon>Galemys</taxon>
    </lineage>
</organism>
<dbReference type="GO" id="GO:0005840">
    <property type="term" value="C:ribosome"/>
    <property type="evidence" value="ECO:0007669"/>
    <property type="project" value="UniProtKB-KW"/>
</dbReference>
<reference evidence="1" key="1">
    <citation type="journal article" date="2021" name="Evol. Appl.">
        <title>The genome of the Pyrenean desman and the effects of bottlenecks and inbreeding on the genomic landscape of an endangered species.</title>
        <authorList>
            <person name="Escoda L."/>
            <person name="Castresana J."/>
        </authorList>
    </citation>
    <scope>NUCLEOTIDE SEQUENCE</scope>
    <source>
        <strain evidence="1">IBE-C5619</strain>
    </source>
</reference>
<accession>A0A8J6DUF9</accession>
<proteinExistence type="predicted"/>
<dbReference type="AlphaFoldDB" id="A0A8J6DUF9"/>
<comment type="caution">
    <text evidence="1">The sequence shown here is derived from an EMBL/GenBank/DDBJ whole genome shotgun (WGS) entry which is preliminary data.</text>
</comment>
<dbReference type="EMBL" id="JAGFMF010011501">
    <property type="protein sequence ID" value="KAG8521049.1"/>
    <property type="molecule type" value="Genomic_DNA"/>
</dbReference>
<dbReference type="Proteomes" id="UP000700334">
    <property type="component" value="Unassembled WGS sequence"/>
</dbReference>
<dbReference type="Gene3D" id="2.30.30.30">
    <property type="match status" value="1"/>
</dbReference>
<protein>
    <submittedName>
        <fullName evidence="1">40S ribosomal protein S4</fullName>
    </submittedName>
</protein>